<reference evidence="3 4" key="1">
    <citation type="submission" date="2017-05" db="EMBL/GenBank/DDBJ databases">
        <title>Vagococcus spp. assemblies.</title>
        <authorList>
            <person name="Gulvik C.A."/>
        </authorList>
    </citation>
    <scope>NUCLEOTIDE SEQUENCE [LARGE SCALE GENOMIC DNA]</scope>
    <source>
        <strain evidence="3 4">NCFB 2777</strain>
    </source>
</reference>
<feature type="domain" description="HTH cro/C1-type" evidence="2">
    <location>
        <begin position="15"/>
        <end position="69"/>
    </location>
</feature>
<sequence>MEVPKMELLQFGPIIQEQRRKQKLTQEELALAMSVSKSSVSKWENNQTYPDMILLPRLATFFNITIDELLGYTPQLSKTEIINLYQELALKFTYQPVEDVLQEAENYIGKYYACLPLLLQMSLLYINHYNLLAKPESQKELLVRSIQLLERVKVEGKVPSLINQSNSLMAVSYLQLGQADKVLELLSDSLDAKLSDESLLATAYGALGQVDKSREILQAASYQSLQELLGLSSQLLLLEVNNFEKFAEIERRIRQLIDNYDIKKLHPFNVISFLLNVFNCCLEQQAVAKALEVLSEILAILKTVTYPIKIQGDDYFDLLDQWIEEQMTLVTSTAPRHETIVKESLLKYFQELPLIQDIYGENPQFIKLLADFEKELS</sequence>
<dbReference type="AlphaFoldDB" id="A0A429ZUW8"/>
<proteinExistence type="predicted"/>
<dbReference type="Pfam" id="PF01381">
    <property type="entry name" value="HTH_3"/>
    <property type="match status" value="1"/>
</dbReference>
<comment type="caution">
    <text evidence="3">The sequence shown here is derived from an EMBL/GenBank/DDBJ whole genome shotgun (WGS) entry which is preliminary data.</text>
</comment>
<dbReference type="Proteomes" id="UP000287239">
    <property type="component" value="Unassembled WGS sequence"/>
</dbReference>
<dbReference type="SUPFAM" id="SSF47413">
    <property type="entry name" value="lambda repressor-like DNA-binding domains"/>
    <property type="match status" value="1"/>
</dbReference>
<evidence type="ECO:0000313" key="4">
    <source>
        <dbReference type="Proteomes" id="UP000287239"/>
    </source>
</evidence>
<evidence type="ECO:0000313" key="3">
    <source>
        <dbReference type="EMBL" id="RST97530.1"/>
    </source>
</evidence>
<accession>A0A429ZUW8</accession>
<dbReference type="OrthoDB" id="9812495at2"/>
<dbReference type="InterPro" id="IPR010982">
    <property type="entry name" value="Lambda_DNA-bd_dom_sf"/>
</dbReference>
<dbReference type="PANTHER" id="PTHR46558:SF11">
    <property type="entry name" value="HTH-TYPE TRANSCRIPTIONAL REGULATOR XRE"/>
    <property type="match status" value="1"/>
</dbReference>
<name>A0A429ZUW8_9ENTE</name>
<dbReference type="SMART" id="SM00530">
    <property type="entry name" value="HTH_XRE"/>
    <property type="match status" value="1"/>
</dbReference>
<protein>
    <recommendedName>
        <fullName evidence="2">HTH cro/C1-type domain-containing protein</fullName>
    </recommendedName>
</protein>
<keyword evidence="1" id="KW-0238">DNA-binding</keyword>
<evidence type="ECO:0000259" key="2">
    <source>
        <dbReference type="PROSITE" id="PS50943"/>
    </source>
</evidence>
<gene>
    <name evidence="3" type="ORF">CBF35_02360</name>
</gene>
<dbReference type="InterPro" id="IPR001387">
    <property type="entry name" value="Cro/C1-type_HTH"/>
</dbReference>
<dbReference type="PROSITE" id="PS50943">
    <property type="entry name" value="HTH_CROC1"/>
    <property type="match status" value="1"/>
</dbReference>
<dbReference type="Gene3D" id="1.10.260.40">
    <property type="entry name" value="lambda repressor-like DNA-binding domains"/>
    <property type="match status" value="1"/>
</dbReference>
<organism evidence="3 4">
    <name type="scientific">Vagococcus salmoninarum</name>
    <dbReference type="NCBI Taxonomy" id="2739"/>
    <lineage>
        <taxon>Bacteria</taxon>
        <taxon>Bacillati</taxon>
        <taxon>Bacillota</taxon>
        <taxon>Bacilli</taxon>
        <taxon>Lactobacillales</taxon>
        <taxon>Enterococcaceae</taxon>
        <taxon>Vagococcus</taxon>
    </lineage>
</organism>
<dbReference type="GO" id="GO:0003677">
    <property type="term" value="F:DNA binding"/>
    <property type="evidence" value="ECO:0007669"/>
    <property type="project" value="UniProtKB-KW"/>
</dbReference>
<dbReference type="PANTHER" id="PTHR46558">
    <property type="entry name" value="TRACRIPTIONAL REGULATORY PROTEIN-RELATED-RELATED"/>
    <property type="match status" value="1"/>
</dbReference>
<dbReference type="CDD" id="cd00093">
    <property type="entry name" value="HTH_XRE"/>
    <property type="match status" value="1"/>
</dbReference>
<keyword evidence="4" id="KW-1185">Reference proteome</keyword>
<dbReference type="EMBL" id="NGJU01000002">
    <property type="protein sequence ID" value="RST97530.1"/>
    <property type="molecule type" value="Genomic_DNA"/>
</dbReference>
<evidence type="ECO:0000256" key="1">
    <source>
        <dbReference type="ARBA" id="ARBA00023125"/>
    </source>
</evidence>